<gene>
    <name evidence="2" type="ORF">JBL43_19640</name>
</gene>
<name>A0ABS0WWV2_9FLAO</name>
<dbReference type="RefSeq" id="WP_198843061.1">
    <property type="nucleotide sequence ID" value="NZ_JAEHFJ010000016.1"/>
</dbReference>
<comment type="caution">
    <text evidence="2">The sequence shown here is derived from an EMBL/GenBank/DDBJ whole genome shotgun (WGS) entry which is preliminary data.</text>
</comment>
<evidence type="ECO:0000313" key="2">
    <source>
        <dbReference type="EMBL" id="MBJ2176473.1"/>
    </source>
</evidence>
<reference evidence="2 3" key="1">
    <citation type="submission" date="2020-12" db="EMBL/GenBank/DDBJ databases">
        <title>Aureibaculum luteum sp. nov. and Aureibaculum flavum sp. nov., novel members of the family Flavobacteriaceae isolated from Antarctic intertidal sediments.</title>
        <authorList>
            <person name="He X."/>
            <person name="Zhang X."/>
        </authorList>
    </citation>
    <scope>NUCLEOTIDE SEQUENCE [LARGE SCALE GENOMIC DNA]</scope>
    <source>
        <strain evidence="2 3">A20</strain>
    </source>
</reference>
<dbReference type="Proteomes" id="UP000623301">
    <property type="component" value="Unassembled WGS sequence"/>
</dbReference>
<sequence length="182" mass="20429">MKEKIEIPLSKTKIYLIITGSLLFVAAGIWLLFNTNLYVDFPLKLFRNPMIIKGAGILSILFFGTIGILQIKKLSDKEPGLIIDSSGITDNSNATSVGLIEWNDISDITTKQVMSTKFLLITVTNPEKYIEKAKSGIKAKLMRTNMKMYGTPLSITSNTLKYDFDELEKLILTEFKRNKNVG</sequence>
<accession>A0ABS0WWV2</accession>
<keyword evidence="3" id="KW-1185">Reference proteome</keyword>
<evidence type="ECO:0000313" key="3">
    <source>
        <dbReference type="Proteomes" id="UP000623301"/>
    </source>
</evidence>
<keyword evidence="1" id="KW-0812">Transmembrane</keyword>
<protein>
    <submittedName>
        <fullName evidence="2">Uncharacterized protein</fullName>
    </submittedName>
</protein>
<feature type="transmembrane region" description="Helical" evidence="1">
    <location>
        <begin position="51"/>
        <end position="69"/>
    </location>
</feature>
<keyword evidence="1" id="KW-0472">Membrane</keyword>
<dbReference type="EMBL" id="JAEHFJ010000016">
    <property type="protein sequence ID" value="MBJ2176473.1"/>
    <property type="molecule type" value="Genomic_DNA"/>
</dbReference>
<dbReference type="NCBIfam" id="NF041635">
    <property type="entry name" value="STM3941_fam"/>
    <property type="match status" value="1"/>
</dbReference>
<feature type="transmembrane region" description="Helical" evidence="1">
    <location>
        <begin position="12"/>
        <end position="31"/>
    </location>
</feature>
<proteinExistence type="predicted"/>
<keyword evidence="1" id="KW-1133">Transmembrane helix</keyword>
<evidence type="ECO:0000256" key="1">
    <source>
        <dbReference type="SAM" id="Phobius"/>
    </source>
</evidence>
<organism evidence="2 3">
    <name type="scientific">Aureibaculum flavum</name>
    <dbReference type="NCBI Taxonomy" id="2795986"/>
    <lineage>
        <taxon>Bacteria</taxon>
        <taxon>Pseudomonadati</taxon>
        <taxon>Bacteroidota</taxon>
        <taxon>Flavobacteriia</taxon>
        <taxon>Flavobacteriales</taxon>
        <taxon>Flavobacteriaceae</taxon>
        <taxon>Aureibaculum</taxon>
    </lineage>
</organism>
<dbReference type="InterPro" id="IPR048136">
    <property type="entry name" value="STM3941-like"/>
</dbReference>